<dbReference type="Pfam" id="PF00535">
    <property type="entry name" value="Glycos_transf_2"/>
    <property type="match status" value="1"/>
</dbReference>
<dbReference type="CDD" id="cd00761">
    <property type="entry name" value="Glyco_tranf_GTA_type"/>
    <property type="match status" value="1"/>
</dbReference>
<proteinExistence type="predicted"/>
<dbReference type="Proteomes" id="UP000282837">
    <property type="component" value="Unassembled WGS sequence"/>
</dbReference>
<dbReference type="GO" id="GO:0016740">
    <property type="term" value="F:transferase activity"/>
    <property type="evidence" value="ECO:0007669"/>
    <property type="project" value="UniProtKB-KW"/>
</dbReference>
<reference evidence="2 3" key="1">
    <citation type="submission" date="2019-01" db="EMBL/GenBank/DDBJ databases">
        <authorList>
            <person name="Chen W.-M."/>
        </authorList>
    </citation>
    <scope>NUCLEOTIDE SEQUENCE [LARGE SCALE GENOMIC DNA]</scope>
    <source>
        <strain evidence="2 3">FSY-9</strain>
    </source>
</reference>
<keyword evidence="3" id="KW-1185">Reference proteome</keyword>
<name>A0A3S2UQ43_9SPHN</name>
<dbReference type="EMBL" id="SACO01000018">
    <property type="protein sequence ID" value="RVU03272.1"/>
    <property type="molecule type" value="Genomic_DNA"/>
</dbReference>
<keyword evidence="2" id="KW-0808">Transferase</keyword>
<dbReference type="PANTHER" id="PTHR43685">
    <property type="entry name" value="GLYCOSYLTRANSFERASE"/>
    <property type="match status" value="1"/>
</dbReference>
<gene>
    <name evidence="2" type="ORF">EOE18_16805</name>
</gene>
<dbReference type="SUPFAM" id="SSF53448">
    <property type="entry name" value="Nucleotide-diphospho-sugar transferases"/>
    <property type="match status" value="1"/>
</dbReference>
<dbReference type="RefSeq" id="WP_127711658.1">
    <property type="nucleotide sequence ID" value="NZ_SACO01000018.1"/>
</dbReference>
<evidence type="ECO:0000313" key="3">
    <source>
        <dbReference type="Proteomes" id="UP000282837"/>
    </source>
</evidence>
<dbReference type="Gene3D" id="3.90.550.10">
    <property type="entry name" value="Spore Coat Polysaccharide Biosynthesis Protein SpsA, Chain A"/>
    <property type="match status" value="1"/>
</dbReference>
<accession>A0A3S2UQ43</accession>
<evidence type="ECO:0000259" key="1">
    <source>
        <dbReference type="Pfam" id="PF00535"/>
    </source>
</evidence>
<sequence length="250" mass="28284">MIVQDFNVVVDTGGDWAPVSVCIPLFNYQNYIVETLNSILSQSEPSISLVVVDDGSRDESVAVVERWLAQFSSRFSRAVLAANVENAGLAVTRNTSASIAGSKFLFFLDADNIVYPSCLKRHREVLEQSPGAQGAYSLIEVFDAQTGVMGGEAFHAGRFQYGNHIDAMAMLRREFLLSIGGYLHIQYGWEDYDLWLRMCESGEYIIQIPEILSRYRVHKQSMLRSLTNVNDNHVKLRRDMINRHPWLTLD</sequence>
<dbReference type="AlphaFoldDB" id="A0A3S2UQ43"/>
<dbReference type="InterPro" id="IPR029044">
    <property type="entry name" value="Nucleotide-diphossugar_trans"/>
</dbReference>
<dbReference type="InterPro" id="IPR001173">
    <property type="entry name" value="Glyco_trans_2-like"/>
</dbReference>
<dbReference type="OrthoDB" id="9807795at2"/>
<feature type="domain" description="Glycosyltransferase 2-like" evidence="1">
    <location>
        <begin position="20"/>
        <end position="131"/>
    </location>
</feature>
<organism evidence="2 3">
    <name type="scientific">Novosphingobium umbonatum</name>
    <dbReference type="NCBI Taxonomy" id="1908524"/>
    <lineage>
        <taxon>Bacteria</taxon>
        <taxon>Pseudomonadati</taxon>
        <taxon>Pseudomonadota</taxon>
        <taxon>Alphaproteobacteria</taxon>
        <taxon>Sphingomonadales</taxon>
        <taxon>Sphingomonadaceae</taxon>
        <taxon>Novosphingobium</taxon>
    </lineage>
</organism>
<dbReference type="PANTHER" id="PTHR43685:SF2">
    <property type="entry name" value="GLYCOSYLTRANSFERASE 2-LIKE DOMAIN-CONTAINING PROTEIN"/>
    <property type="match status" value="1"/>
</dbReference>
<dbReference type="InterPro" id="IPR050834">
    <property type="entry name" value="Glycosyltransf_2"/>
</dbReference>
<protein>
    <submittedName>
        <fullName evidence="2">Glycosyltransferase family 2 protein</fullName>
    </submittedName>
</protein>
<evidence type="ECO:0000313" key="2">
    <source>
        <dbReference type="EMBL" id="RVU03272.1"/>
    </source>
</evidence>
<comment type="caution">
    <text evidence="2">The sequence shown here is derived from an EMBL/GenBank/DDBJ whole genome shotgun (WGS) entry which is preliminary data.</text>
</comment>